<dbReference type="EMBL" id="CP036299">
    <property type="protein sequence ID" value="QDV32045.1"/>
    <property type="molecule type" value="Genomic_DNA"/>
</dbReference>
<dbReference type="InterPro" id="IPR029475">
    <property type="entry name" value="DUF6807"/>
</dbReference>
<evidence type="ECO:0008006" key="3">
    <source>
        <dbReference type="Google" id="ProtNLM"/>
    </source>
</evidence>
<protein>
    <recommendedName>
        <fullName evidence="3">Methane oxygenase PmoA</fullName>
    </recommendedName>
</protein>
<dbReference type="Pfam" id="PF14100">
    <property type="entry name" value="DUF6807"/>
    <property type="match status" value="1"/>
</dbReference>
<keyword evidence="2" id="KW-1185">Reference proteome</keyword>
<sequence length="475" mass="52416">MMLVVFGRLLKKYDMTQITRELTFSQSLILICKILMLLQCLTLNTVAQATDQACLVVEISSGPVERAAMPLCVEVPAALQKAKELSLREVTGSGDAAIGKSIPCQIEAGSPLKVWWMLEHLPAGESRRYRLSAVNSDNSKAGNGTTAPAPDMTAAVDGQALAISVEGLPVLKYQQAVMPSADPAKPFYARSGFIHPIFDPAGRAVTEAMPADHMHQHALMFAWVNAEFEGRKVDFWNSHKEQGLVRNVRLEDIQVGPVFISFKARLEHVDETPEDGPRVALQELWEVKVFHRTDGFLFDWQSTLTCATESPLKLLKHDYGGLCLRGRDEWNKADGGEFLTSEGKTRANGNHTRPHWCDLSGPILQAKPVPEVKPMPEATPATGTTQDPAISLAPWGGIAVLDHPSNFRFPQPVRLHPSMPYLSVTPAPLGPFEIEPGKPYITRFRFFTHTGKPEASLIDQLWEDYAQPVASRVIE</sequence>
<evidence type="ECO:0000313" key="2">
    <source>
        <dbReference type="Proteomes" id="UP000315349"/>
    </source>
</evidence>
<accession>A0A518GTX8</accession>
<gene>
    <name evidence="1" type="ORF">Spb1_39930</name>
</gene>
<evidence type="ECO:0000313" key="1">
    <source>
        <dbReference type="EMBL" id="QDV32045.1"/>
    </source>
</evidence>
<reference evidence="1 2" key="1">
    <citation type="submission" date="2019-02" db="EMBL/GenBank/DDBJ databases">
        <title>Deep-cultivation of Planctomycetes and their phenomic and genomic characterization uncovers novel biology.</title>
        <authorList>
            <person name="Wiegand S."/>
            <person name="Jogler M."/>
            <person name="Boedeker C."/>
            <person name="Pinto D."/>
            <person name="Vollmers J."/>
            <person name="Rivas-Marin E."/>
            <person name="Kohn T."/>
            <person name="Peeters S.H."/>
            <person name="Heuer A."/>
            <person name="Rast P."/>
            <person name="Oberbeckmann S."/>
            <person name="Bunk B."/>
            <person name="Jeske O."/>
            <person name="Meyerdierks A."/>
            <person name="Storesund J.E."/>
            <person name="Kallscheuer N."/>
            <person name="Luecker S."/>
            <person name="Lage O.M."/>
            <person name="Pohl T."/>
            <person name="Merkel B.J."/>
            <person name="Hornburger P."/>
            <person name="Mueller R.-W."/>
            <person name="Bruemmer F."/>
            <person name="Labrenz M."/>
            <person name="Spormann A.M."/>
            <person name="Op den Camp H."/>
            <person name="Overmann J."/>
            <person name="Amann R."/>
            <person name="Jetten M.S.M."/>
            <person name="Mascher T."/>
            <person name="Medema M.H."/>
            <person name="Devos D.P."/>
            <person name="Kaster A.-K."/>
            <person name="Ovreas L."/>
            <person name="Rohde M."/>
            <person name="Galperin M.Y."/>
            <person name="Jogler C."/>
        </authorList>
    </citation>
    <scope>NUCLEOTIDE SEQUENCE [LARGE SCALE GENOMIC DNA]</scope>
    <source>
        <strain evidence="1 2">Spb1</strain>
    </source>
</reference>
<dbReference type="AlphaFoldDB" id="A0A518GTX8"/>
<dbReference type="KEGG" id="peh:Spb1_39930"/>
<organism evidence="1 2">
    <name type="scientific">Planctopirus ephydatiae</name>
    <dbReference type="NCBI Taxonomy" id="2528019"/>
    <lineage>
        <taxon>Bacteria</taxon>
        <taxon>Pseudomonadati</taxon>
        <taxon>Planctomycetota</taxon>
        <taxon>Planctomycetia</taxon>
        <taxon>Planctomycetales</taxon>
        <taxon>Planctomycetaceae</taxon>
        <taxon>Planctopirus</taxon>
    </lineage>
</organism>
<dbReference type="Proteomes" id="UP000315349">
    <property type="component" value="Chromosome"/>
</dbReference>
<name>A0A518GTX8_9PLAN</name>
<dbReference type="OrthoDB" id="242375at2"/>
<proteinExistence type="predicted"/>